<evidence type="ECO:0000313" key="3">
    <source>
        <dbReference type="Proteomes" id="UP000230882"/>
    </source>
</evidence>
<keyword evidence="1" id="KW-1133">Transmembrane helix</keyword>
<sequence length="94" mass="11313">MNNFILKHFSQRWSLWKATLFIIILNFLFYFFIKNFYTEAMFSFKILILIILAGFFNRILVSKGINPILCWILGLAFAFFPIPMIYFLWKVGKK</sequence>
<protein>
    <submittedName>
        <fullName evidence="2">Uncharacterized protein</fullName>
    </submittedName>
</protein>
<dbReference type="Proteomes" id="UP000230882">
    <property type="component" value="Unassembled WGS sequence"/>
</dbReference>
<dbReference type="EMBL" id="PFAU01000005">
    <property type="protein sequence ID" value="PIR91494.1"/>
    <property type="molecule type" value="Genomic_DNA"/>
</dbReference>
<organism evidence="2 3">
    <name type="scientific">bacterium (Candidatus Gribaldobacteria) CG10_big_fil_rev_8_21_14_0_10_37_46</name>
    <dbReference type="NCBI Taxonomy" id="2014276"/>
    <lineage>
        <taxon>Bacteria</taxon>
        <taxon>Candidatus Gribaldobacteria</taxon>
    </lineage>
</organism>
<name>A0A2H0UXA1_9BACT</name>
<accession>A0A2H0UXA1</accession>
<reference evidence="3" key="1">
    <citation type="submission" date="2017-09" db="EMBL/GenBank/DDBJ databases">
        <title>Depth-based differentiation of microbial function through sediment-hosted aquifers and enrichment of novel symbionts in the deep terrestrial subsurface.</title>
        <authorList>
            <person name="Probst A.J."/>
            <person name="Ladd B."/>
            <person name="Jarett J.K."/>
            <person name="Geller-Mcgrath D.E."/>
            <person name="Sieber C.M.K."/>
            <person name="Emerson J.B."/>
            <person name="Anantharaman K."/>
            <person name="Thomas B.C."/>
            <person name="Malmstrom R."/>
            <person name="Stieglmeier M."/>
            <person name="Klingl A."/>
            <person name="Woyke T."/>
            <person name="Ryan C.M."/>
            <person name="Banfield J.F."/>
        </authorList>
    </citation>
    <scope>NUCLEOTIDE SEQUENCE [LARGE SCALE GENOMIC DNA]</scope>
</reference>
<feature type="transmembrane region" description="Helical" evidence="1">
    <location>
        <begin position="68"/>
        <end position="89"/>
    </location>
</feature>
<evidence type="ECO:0000313" key="2">
    <source>
        <dbReference type="EMBL" id="PIR91494.1"/>
    </source>
</evidence>
<evidence type="ECO:0000256" key="1">
    <source>
        <dbReference type="SAM" id="Phobius"/>
    </source>
</evidence>
<feature type="transmembrane region" description="Helical" evidence="1">
    <location>
        <begin position="15"/>
        <end position="33"/>
    </location>
</feature>
<comment type="caution">
    <text evidence="2">The sequence shown here is derived from an EMBL/GenBank/DDBJ whole genome shotgun (WGS) entry which is preliminary data.</text>
</comment>
<feature type="transmembrane region" description="Helical" evidence="1">
    <location>
        <begin position="39"/>
        <end position="56"/>
    </location>
</feature>
<keyword evidence="1" id="KW-0472">Membrane</keyword>
<proteinExistence type="predicted"/>
<dbReference type="AlphaFoldDB" id="A0A2H0UXA1"/>
<gene>
    <name evidence="2" type="ORF">COU02_00190</name>
</gene>
<keyword evidence="1" id="KW-0812">Transmembrane</keyword>